<organism evidence="2">
    <name type="scientific">Siphoviridae sp. ctJLl6</name>
    <dbReference type="NCBI Taxonomy" id="2827836"/>
    <lineage>
        <taxon>Viruses</taxon>
        <taxon>Duplodnaviria</taxon>
        <taxon>Heunggongvirae</taxon>
        <taxon>Uroviricota</taxon>
        <taxon>Caudoviricetes</taxon>
    </lineage>
</organism>
<evidence type="ECO:0000313" key="2">
    <source>
        <dbReference type="EMBL" id="DAF48221.1"/>
    </source>
</evidence>
<evidence type="ECO:0000256" key="1">
    <source>
        <dbReference type="SAM" id="Coils"/>
    </source>
</evidence>
<name>A0A8S5SB43_9CAUD</name>
<dbReference type="EMBL" id="BK032565">
    <property type="protein sequence ID" value="DAF48221.1"/>
    <property type="molecule type" value="Genomic_DNA"/>
</dbReference>
<keyword evidence="1" id="KW-0175">Coiled coil</keyword>
<feature type="coiled-coil region" evidence="1">
    <location>
        <begin position="10"/>
        <end position="70"/>
    </location>
</feature>
<accession>A0A8S5SB43</accession>
<sequence length="89" mass="10366">MARPRKVVQAKDYDLLIKESEEKIENLTQNLKSEKANLKLLKKSKELYEIQKEEEKKAEMMNKIAQLIAESGKPMEEIEAYFSSTSETE</sequence>
<reference evidence="2" key="1">
    <citation type="journal article" date="2021" name="Proc. Natl. Acad. Sci. U.S.A.">
        <title>A Catalog of Tens of Thousands of Viruses from Human Metagenomes Reveals Hidden Associations with Chronic Diseases.</title>
        <authorList>
            <person name="Tisza M.J."/>
            <person name="Buck C.B."/>
        </authorList>
    </citation>
    <scope>NUCLEOTIDE SEQUENCE</scope>
    <source>
        <strain evidence="2">CtJLl6</strain>
    </source>
</reference>
<protein>
    <submittedName>
        <fullName evidence="2">Uncharacterized protein</fullName>
    </submittedName>
</protein>
<proteinExistence type="predicted"/>